<proteinExistence type="inferred from homology"/>
<dbReference type="AlphaFoldDB" id="A0A486XTI6"/>
<dbReference type="PROSITE" id="PS00092">
    <property type="entry name" value="N6_MTASE"/>
    <property type="match status" value="1"/>
</dbReference>
<dbReference type="InterPro" id="IPR046977">
    <property type="entry name" value="RsmC/RlmG"/>
</dbReference>
<organism evidence="9">
    <name type="scientific">Rheinheimera sp. BAL341</name>
    <dbReference type="NCBI Taxonomy" id="1708203"/>
    <lineage>
        <taxon>Bacteria</taxon>
        <taxon>Pseudomonadati</taxon>
        <taxon>Pseudomonadota</taxon>
        <taxon>Gammaproteobacteria</taxon>
        <taxon>Chromatiales</taxon>
        <taxon>Chromatiaceae</taxon>
        <taxon>Rheinheimera</taxon>
    </lineage>
</organism>
<sequence>MNTTFTHANGSLQLQRWPLHQPNSSLQAWDAADELFIQHTFELAEQFKAQHKRSPLLLLINDSFGALSCALAQFGQIQINDSRLAELATVYNRGQNNLDCSNLQQNCSLADYPQHADIVLLKLPNNHSYLQYILQQLRKVVNTETQILASAKAKDISRNVLAKFNHTLGPASASLTVKKCRLIQCHFDPQLTMTEQEQFPLRWPLEGDNLQLINHANVFSREKLDQGARFFLQHLPQLSDDQCVIDLGCGNGVLGIPLLNQHKAVQLWFYDESYMAVDSARQTIAHNFPQHLAHCHFVVDDCLNSHPEKSADIVLCNPPFHQQHAVTSHIANQMFTDAKRVLKQGGKLRIVANRHLAYQENLQRLFGNCRQLAADAKFVILEVVKRS</sequence>
<keyword evidence="5 6" id="KW-0949">S-adenosyl-L-methionine</keyword>
<dbReference type="HAMAP" id="MF_01859">
    <property type="entry name" value="23SrRNA_methyltr_G"/>
    <property type="match status" value="1"/>
</dbReference>
<evidence type="ECO:0000259" key="7">
    <source>
        <dbReference type="Pfam" id="PF05175"/>
    </source>
</evidence>
<dbReference type="PANTHER" id="PTHR47816">
    <property type="entry name" value="RIBOSOMAL RNA SMALL SUBUNIT METHYLTRANSFERASE C"/>
    <property type="match status" value="1"/>
</dbReference>
<accession>A0A486XTI6</accession>
<dbReference type="CDD" id="cd02440">
    <property type="entry name" value="AdoMet_MTases"/>
    <property type="match status" value="1"/>
</dbReference>
<keyword evidence="2 6" id="KW-0698">rRNA processing</keyword>
<feature type="domain" description="RlmG N-terminal" evidence="8">
    <location>
        <begin position="3"/>
        <end position="188"/>
    </location>
</feature>
<name>A0A486XTI6_9GAMM</name>
<evidence type="ECO:0000256" key="2">
    <source>
        <dbReference type="ARBA" id="ARBA00022552"/>
    </source>
</evidence>
<dbReference type="PIRSF" id="PIRSF037565">
    <property type="entry name" value="RRNA_m2G_Mtase_RsmD_prd"/>
    <property type="match status" value="1"/>
</dbReference>
<evidence type="ECO:0000256" key="4">
    <source>
        <dbReference type="ARBA" id="ARBA00022679"/>
    </source>
</evidence>
<evidence type="ECO:0000256" key="1">
    <source>
        <dbReference type="ARBA" id="ARBA00022490"/>
    </source>
</evidence>
<dbReference type="InterPro" id="IPR058679">
    <property type="entry name" value="RlmG_N"/>
</dbReference>
<dbReference type="GO" id="GO:0052916">
    <property type="term" value="F:23S rRNA (guanine(1835)-N(2))-methyltransferase activity"/>
    <property type="evidence" value="ECO:0007669"/>
    <property type="project" value="UniProtKB-EC"/>
</dbReference>
<dbReference type="GO" id="GO:0005737">
    <property type="term" value="C:cytoplasm"/>
    <property type="evidence" value="ECO:0007669"/>
    <property type="project" value="UniProtKB-SubCell"/>
</dbReference>
<keyword evidence="3 6" id="KW-0489">Methyltransferase</keyword>
<dbReference type="Pfam" id="PF05175">
    <property type="entry name" value="MTS"/>
    <property type="match status" value="1"/>
</dbReference>
<dbReference type="SUPFAM" id="SSF53335">
    <property type="entry name" value="S-adenosyl-L-methionine-dependent methyltransferases"/>
    <property type="match status" value="1"/>
</dbReference>
<comment type="catalytic activity">
    <reaction evidence="6">
        <text>guanosine(1835) in 23S rRNA + S-adenosyl-L-methionine = N(2)-methylguanosine(1835) in 23S rRNA + S-adenosyl-L-homocysteine + H(+)</text>
        <dbReference type="Rhea" id="RHEA:42744"/>
        <dbReference type="Rhea" id="RHEA-COMP:10217"/>
        <dbReference type="Rhea" id="RHEA-COMP:10218"/>
        <dbReference type="ChEBI" id="CHEBI:15378"/>
        <dbReference type="ChEBI" id="CHEBI:57856"/>
        <dbReference type="ChEBI" id="CHEBI:59789"/>
        <dbReference type="ChEBI" id="CHEBI:74269"/>
        <dbReference type="ChEBI" id="CHEBI:74481"/>
        <dbReference type="EC" id="2.1.1.174"/>
    </reaction>
</comment>
<reference evidence="9" key="1">
    <citation type="submission" date="2019-04" db="EMBL/GenBank/DDBJ databases">
        <authorList>
            <person name="Brambilla D."/>
        </authorList>
    </citation>
    <scope>NUCLEOTIDE SEQUENCE</scope>
    <source>
        <strain evidence="9">BAL1</strain>
    </source>
</reference>
<dbReference type="InterPro" id="IPR017237">
    <property type="entry name" value="RLMG"/>
</dbReference>
<evidence type="ECO:0000256" key="6">
    <source>
        <dbReference type="HAMAP-Rule" id="MF_01859"/>
    </source>
</evidence>
<dbReference type="EC" id="2.1.1.174" evidence="6"/>
<keyword evidence="4 6" id="KW-0808">Transferase</keyword>
<dbReference type="PANTHER" id="PTHR47816:SF5">
    <property type="entry name" value="RIBOSOMAL RNA LARGE SUBUNIT METHYLTRANSFERASE G"/>
    <property type="match status" value="1"/>
</dbReference>
<dbReference type="InterPro" id="IPR029063">
    <property type="entry name" value="SAM-dependent_MTases_sf"/>
</dbReference>
<evidence type="ECO:0000313" key="9">
    <source>
        <dbReference type="EMBL" id="VHO05579.1"/>
    </source>
</evidence>
<dbReference type="EMBL" id="CAAJGR010000130">
    <property type="protein sequence ID" value="VHO05579.1"/>
    <property type="molecule type" value="Genomic_DNA"/>
</dbReference>
<evidence type="ECO:0000256" key="5">
    <source>
        <dbReference type="ARBA" id="ARBA00022691"/>
    </source>
</evidence>
<dbReference type="InterPro" id="IPR002052">
    <property type="entry name" value="DNA_methylase_N6_adenine_CS"/>
</dbReference>
<evidence type="ECO:0000259" key="8">
    <source>
        <dbReference type="Pfam" id="PF26049"/>
    </source>
</evidence>
<dbReference type="InterPro" id="IPR007848">
    <property type="entry name" value="Small_mtfrase_dom"/>
</dbReference>
<gene>
    <name evidence="6" type="primary">rlmG</name>
    <name evidence="9" type="ORF">BAL341_2663</name>
</gene>
<comment type="function">
    <text evidence="6">Specifically methylates the guanine in position 1835 (m2G1835) of 23S rRNA.</text>
</comment>
<comment type="similarity">
    <text evidence="6">Belongs to the methyltransferase superfamily. RlmG family.</text>
</comment>
<feature type="domain" description="Methyltransferase small" evidence="7">
    <location>
        <begin position="210"/>
        <end position="381"/>
    </location>
</feature>
<dbReference type="GO" id="GO:0003676">
    <property type="term" value="F:nucleic acid binding"/>
    <property type="evidence" value="ECO:0007669"/>
    <property type="project" value="InterPro"/>
</dbReference>
<dbReference type="Pfam" id="PF26049">
    <property type="entry name" value="RLMG_N"/>
    <property type="match status" value="1"/>
</dbReference>
<comment type="subcellular location">
    <subcellularLocation>
        <location evidence="6">Cytoplasm</location>
    </subcellularLocation>
</comment>
<dbReference type="Gene3D" id="3.40.50.150">
    <property type="entry name" value="Vaccinia Virus protein VP39"/>
    <property type="match status" value="2"/>
</dbReference>
<protein>
    <recommendedName>
        <fullName evidence="6">Ribosomal RNA large subunit methyltransferase G</fullName>
        <ecNumber evidence="6">2.1.1.174</ecNumber>
    </recommendedName>
    <alternativeName>
        <fullName evidence="6">23S rRNA m2G1835 methyltransferase</fullName>
    </alternativeName>
    <alternativeName>
        <fullName evidence="6">rRNA (guanine-N(2)-)-methyltransferase RlmG</fullName>
    </alternativeName>
</protein>
<evidence type="ECO:0000256" key="3">
    <source>
        <dbReference type="ARBA" id="ARBA00022603"/>
    </source>
</evidence>
<keyword evidence="1 6" id="KW-0963">Cytoplasm</keyword>